<dbReference type="Gene3D" id="3.10.10.10">
    <property type="entry name" value="HIV Type 1 Reverse Transcriptase, subunit A, domain 1"/>
    <property type="match status" value="1"/>
</dbReference>
<dbReference type="CDD" id="cd01647">
    <property type="entry name" value="RT_LTR"/>
    <property type="match status" value="1"/>
</dbReference>
<dbReference type="AlphaFoldDB" id="K0SYW7"/>
<keyword evidence="2" id="KW-1185">Reference proteome</keyword>
<dbReference type="SUPFAM" id="SSF56672">
    <property type="entry name" value="DNA/RNA polymerases"/>
    <property type="match status" value="1"/>
</dbReference>
<dbReference type="PANTHER" id="PTHR37984:SF5">
    <property type="entry name" value="PROTEIN NYNRIN-LIKE"/>
    <property type="match status" value="1"/>
</dbReference>
<dbReference type="InterPro" id="IPR050951">
    <property type="entry name" value="Retrovirus_Pol_polyprotein"/>
</dbReference>
<dbReference type="eggNOG" id="KOG0017">
    <property type="taxonomic scope" value="Eukaryota"/>
</dbReference>
<accession>K0SYW7</accession>
<protein>
    <recommendedName>
        <fullName evidence="3">Reverse transcriptase domain-containing protein</fullName>
    </recommendedName>
</protein>
<evidence type="ECO:0000313" key="1">
    <source>
        <dbReference type="EMBL" id="EJK66171.1"/>
    </source>
</evidence>
<proteinExistence type="predicted"/>
<sequence>MDAFWLLTNVLDVRAEDRISNLFYSAQIPKPRVLVGLETPNLSEWLLIVWLGNVMFPAPFLGVGKPLFGRQLEKSSSSVKSRRELRSRSKLATHCIACQSKLTLSTVKLTPAPKPTDSPIARPPDAVRWDHWVRIKSFEWPANGVQASRDEPQEEIWMTQQRAPSCIQDSHLEFRGEGQSGIFQSGQAVSAPDVTALSSFELGDQSGIFRDSQTVAGDVPAPGAIPFRFESRRNRCPQTLRPRLGQGDQQQHGSTQELHTDMATPTLATLKPPLHNHPTWKESLNDTGGFPFWPPRMTPPQASQANLSQRRRPLFLGVPCQPAIPLFRWPQTLSEMEFAVNLAYLPSLLANPPRHSTERSVGDALRKPHYLRPYPVTRDKAKLLKDELNRMEKIGVIERTGDSSWGAGSFPTPKKDGTIRVVADLRALNKAIVSRSYNLPIIADIIRKRSGYRFFSKLDISMQYWTFELDEESKDLCTILTPFGTYQYCRGGARQWVSKYPGFRSGSDGEGPA</sequence>
<comment type="caution">
    <text evidence="1">The sequence shown here is derived from an EMBL/GenBank/DDBJ whole genome shotgun (WGS) entry which is preliminary data.</text>
</comment>
<dbReference type="EMBL" id="AGNL01015228">
    <property type="protein sequence ID" value="EJK66171.1"/>
    <property type="molecule type" value="Genomic_DNA"/>
</dbReference>
<organism evidence="1 2">
    <name type="scientific">Thalassiosira oceanica</name>
    <name type="common">Marine diatom</name>
    <dbReference type="NCBI Taxonomy" id="159749"/>
    <lineage>
        <taxon>Eukaryota</taxon>
        <taxon>Sar</taxon>
        <taxon>Stramenopiles</taxon>
        <taxon>Ochrophyta</taxon>
        <taxon>Bacillariophyta</taxon>
        <taxon>Coscinodiscophyceae</taxon>
        <taxon>Thalassiosirophycidae</taxon>
        <taxon>Thalassiosirales</taxon>
        <taxon>Thalassiosiraceae</taxon>
        <taxon>Thalassiosira</taxon>
    </lineage>
</organism>
<reference evidence="1 2" key="1">
    <citation type="journal article" date="2012" name="Genome Biol.">
        <title>Genome and low-iron response of an oceanic diatom adapted to chronic iron limitation.</title>
        <authorList>
            <person name="Lommer M."/>
            <person name="Specht M."/>
            <person name="Roy A.S."/>
            <person name="Kraemer L."/>
            <person name="Andreson R."/>
            <person name="Gutowska M.A."/>
            <person name="Wolf J."/>
            <person name="Bergner S.V."/>
            <person name="Schilhabel M.B."/>
            <person name="Klostermeier U.C."/>
            <person name="Beiko R.G."/>
            <person name="Rosenstiel P."/>
            <person name="Hippler M."/>
            <person name="Laroche J."/>
        </authorList>
    </citation>
    <scope>NUCLEOTIDE SEQUENCE [LARGE SCALE GENOMIC DNA]</scope>
    <source>
        <strain evidence="1 2">CCMP1005</strain>
    </source>
</reference>
<dbReference type="InterPro" id="IPR043502">
    <property type="entry name" value="DNA/RNA_pol_sf"/>
</dbReference>
<evidence type="ECO:0008006" key="3">
    <source>
        <dbReference type="Google" id="ProtNLM"/>
    </source>
</evidence>
<dbReference type="PANTHER" id="PTHR37984">
    <property type="entry name" value="PROTEIN CBG26694"/>
    <property type="match status" value="1"/>
</dbReference>
<name>K0SYW7_THAOC</name>
<dbReference type="OrthoDB" id="775972at2759"/>
<dbReference type="Proteomes" id="UP000266841">
    <property type="component" value="Unassembled WGS sequence"/>
</dbReference>
<gene>
    <name evidence="1" type="ORF">THAOC_12924</name>
</gene>
<evidence type="ECO:0000313" key="2">
    <source>
        <dbReference type="Proteomes" id="UP000266841"/>
    </source>
</evidence>